<dbReference type="KEGG" id="crq:GCK72_012256"/>
<dbReference type="SUPFAM" id="SSF56112">
    <property type="entry name" value="Protein kinase-like (PK-like)"/>
    <property type="match status" value="1"/>
</dbReference>
<evidence type="ECO:0000259" key="1">
    <source>
        <dbReference type="PROSITE" id="PS50011"/>
    </source>
</evidence>
<dbReference type="EMBL" id="WUAV01000004">
    <property type="protein sequence ID" value="KAF1755806.1"/>
    <property type="molecule type" value="Genomic_DNA"/>
</dbReference>
<sequence>MVADMSVNNFTLSVIRNRGRSKRRVKDNQRHYDMQEQRDHVQLLSKQIFSKQEQMKPFTNTNPNEVIERELRIHSTLHHENVVYLLTSFKTTANVYMVLMQFSLRDVIDKYVKIADEKCVLVMIAVWRGLRYCH</sequence>
<protein>
    <recommendedName>
        <fullName evidence="1">Protein kinase domain-containing protein</fullName>
    </recommendedName>
</protein>
<name>A0A6A5GMJ7_CAERE</name>
<evidence type="ECO:0000313" key="2">
    <source>
        <dbReference type="EMBL" id="KAF1755806.1"/>
    </source>
</evidence>
<dbReference type="PROSITE" id="PS50011">
    <property type="entry name" value="PROTEIN_KINASE_DOM"/>
    <property type="match status" value="1"/>
</dbReference>
<dbReference type="AlphaFoldDB" id="A0A6A5GMJ7"/>
<comment type="caution">
    <text evidence="2">The sequence shown here is derived from an EMBL/GenBank/DDBJ whole genome shotgun (WGS) entry which is preliminary data.</text>
</comment>
<organism evidence="2 3">
    <name type="scientific">Caenorhabditis remanei</name>
    <name type="common">Caenorhabditis vulgaris</name>
    <dbReference type="NCBI Taxonomy" id="31234"/>
    <lineage>
        <taxon>Eukaryota</taxon>
        <taxon>Metazoa</taxon>
        <taxon>Ecdysozoa</taxon>
        <taxon>Nematoda</taxon>
        <taxon>Chromadorea</taxon>
        <taxon>Rhabditida</taxon>
        <taxon>Rhabditina</taxon>
        <taxon>Rhabditomorpha</taxon>
        <taxon>Rhabditoidea</taxon>
        <taxon>Rhabditidae</taxon>
        <taxon>Peloderinae</taxon>
        <taxon>Caenorhabditis</taxon>
    </lineage>
</organism>
<dbReference type="RefSeq" id="XP_053583735.1">
    <property type="nucleotide sequence ID" value="XM_053728963.1"/>
</dbReference>
<dbReference type="GO" id="GO:0005524">
    <property type="term" value="F:ATP binding"/>
    <property type="evidence" value="ECO:0007669"/>
    <property type="project" value="InterPro"/>
</dbReference>
<dbReference type="InterPro" id="IPR011009">
    <property type="entry name" value="Kinase-like_dom_sf"/>
</dbReference>
<proteinExistence type="predicted"/>
<dbReference type="GO" id="GO:0004672">
    <property type="term" value="F:protein kinase activity"/>
    <property type="evidence" value="ECO:0007669"/>
    <property type="project" value="InterPro"/>
</dbReference>
<feature type="domain" description="Protein kinase" evidence="1">
    <location>
        <begin position="10"/>
        <end position="134"/>
    </location>
</feature>
<dbReference type="Pfam" id="PF00069">
    <property type="entry name" value="Pkinase"/>
    <property type="match status" value="1"/>
</dbReference>
<dbReference type="Gene3D" id="1.10.510.10">
    <property type="entry name" value="Transferase(Phosphotransferase) domain 1"/>
    <property type="match status" value="1"/>
</dbReference>
<dbReference type="GeneID" id="78775412"/>
<dbReference type="InterPro" id="IPR000719">
    <property type="entry name" value="Prot_kinase_dom"/>
</dbReference>
<accession>A0A6A5GMJ7</accession>
<dbReference type="Proteomes" id="UP000483820">
    <property type="component" value="Chromosome IV"/>
</dbReference>
<gene>
    <name evidence="2" type="ORF">GCK72_012256</name>
</gene>
<reference evidence="2 3" key="1">
    <citation type="submission" date="2019-12" db="EMBL/GenBank/DDBJ databases">
        <title>Chromosome-level assembly of the Caenorhabditis remanei genome.</title>
        <authorList>
            <person name="Teterina A.A."/>
            <person name="Willis J.H."/>
            <person name="Phillips P.C."/>
        </authorList>
    </citation>
    <scope>NUCLEOTIDE SEQUENCE [LARGE SCALE GENOMIC DNA]</scope>
    <source>
        <strain evidence="2 3">PX506</strain>
        <tissue evidence="2">Whole organism</tissue>
    </source>
</reference>
<evidence type="ECO:0000313" key="3">
    <source>
        <dbReference type="Proteomes" id="UP000483820"/>
    </source>
</evidence>
<dbReference type="CTD" id="78775412"/>